<reference evidence="1 2" key="1">
    <citation type="submission" date="2018-12" db="EMBL/GenBank/DDBJ databases">
        <title>Draft Genome Sequence of Chryseobacterium arthrosphaerae strain ED882-96 Isolated from the Blood of a Patient with Liver Cirrhosis in Taiwan.</title>
        <authorList>
            <person name="Lin J.-N."/>
            <person name="Lai C.-H."/>
            <person name="Yang C.-H."/>
            <person name="Huang Y.-H."/>
        </authorList>
    </citation>
    <scope>NUCLEOTIDE SEQUENCE [LARGE SCALE GENOMIC DNA]</scope>
    <source>
        <strain evidence="1 2">ED882-96</strain>
    </source>
</reference>
<dbReference type="EMBL" id="RYFC01000001">
    <property type="protein sequence ID" value="RTZ49682.1"/>
    <property type="molecule type" value="Genomic_DNA"/>
</dbReference>
<dbReference type="AlphaFoldDB" id="A0A432DZA5"/>
<evidence type="ECO:0000313" key="1">
    <source>
        <dbReference type="EMBL" id="RTZ49682.1"/>
    </source>
</evidence>
<evidence type="ECO:0008006" key="3">
    <source>
        <dbReference type="Google" id="ProtNLM"/>
    </source>
</evidence>
<protein>
    <recommendedName>
        <fullName evidence="3">TonB-dependent receptor</fullName>
    </recommendedName>
</protein>
<accession>A0A432DZA5</accession>
<organism evidence="1 2">
    <name type="scientific">Chryseobacterium arthrosphaerae</name>
    <dbReference type="NCBI Taxonomy" id="651561"/>
    <lineage>
        <taxon>Bacteria</taxon>
        <taxon>Pseudomonadati</taxon>
        <taxon>Bacteroidota</taxon>
        <taxon>Flavobacteriia</taxon>
        <taxon>Flavobacteriales</taxon>
        <taxon>Weeksellaceae</taxon>
        <taxon>Chryseobacterium group</taxon>
        <taxon>Chryseobacterium</taxon>
    </lineage>
</organism>
<dbReference type="Proteomes" id="UP000276953">
    <property type="component" value="Unassembled WGS sequence"/>
</dbReference>
<evidence type="ECO:0000313" key="2">
    <source>
        <dbReference type="Proteomes" id="UP000276953"/>
    </source>
</evidence>
<sequence>MNAEWDVTKNLLLGGTVRYENFSDFGNNVSWKEMQGISC</sequence>
<name>A0A432DZA5_9FLAO</name>
<proteinExistence type="predicted"/>
<comment type="caution">
    <text evidence="1">The sequence shown here is derived from an EMBL/GenBank/DDBJ whole genome shotgun (WGS) entry which is preliminary data.</text>
</comment>
<gene>
    <name evidence="1" type="ORF">EJ377_04905</name>
</gene>